<evidence type="ECO:0000313" key="5">
    <source>
        <dbReference type="Proteomes" id="UP000311713"/>
    </source>
</evidence>
<keyword evidence="2" id="KW-0456">Lyase</keyword>
<dbReference type="PANTHER" id="PTHR30272">
    <property type="entry name" value="3-HYDROXYACYL-[ACYL-CARRIER-PROTEIN] DEHYDRATASE"/>
    <property type="match status" value="1"/>
</dbReference>
<organism evidence="4 5">
    <name type="scientific">Streptomyces sedi</name>
    <dbReference type="NCBI Taxonomy" id="555059"/>
    <lineage>
        <taxon>Bacteria</taxon>
        <taxon>Bacillati</taxon>
        <taxon>Actinomycetota</taxon>
        <taxon>Actinomycetes</taxon>
        <taxon>Kitasatosporales</taxon>
        <taxon>Streptomycetaceae</taxon>
        <taxon>Streptomyces</taxon>
    </lineage>
</organism>
<feature type="compositionally biased region" description="Low complexity" evidence="3">
    <location>
        <begin position="157"/>
        <end position="185"/>
    </location>
</feature>
<dbReference type="OrthoDB" id="9772788at2"/>
<name>A0A5C4V9Y7_9ACTN</name>
<gene>
    <name evidence="4" type="ORF">FH715_07235</name>
</gene>
<evidence type="ECO:0000256" key="2">
    <source>
        <dbReference type="ARBA" id="ARBA00023239"/>
    </source>
</evidence>
<comment type="caution">
    <text evidence="4">The sequence shown here is derived from an EMBL/GenBank/DDBJ whole genome shotgun (WGS) entry which is preliminary data.</text>
</comment>
<accession>A0A5C4V9Y7</accession>
<dbReference type="PANTHER" id="PTHR30272:SF1">
    <property type="entry name" value="3-HYDROXYACYL-[ACYL-CARRIER-PROTEIN] DEHYDRATASE"/>
    <property type="match status" value="1"/>
</dbReference>
<evidence type="ECO:0000313" key="4">
    <source>
        <dbReference type="EMBL" id="TNM32365.1"/>
    </source>
</evidence>
<feature type="compositionally biased region" description="Low complexity" evidence="3">
    <location>
        <begin position="196"/>
        <end position="207"/>
    </location>
</feature>
<feature type="compositionally biased region" description="Pro residues" evidence="3">
    <location>
        <begin position="186"/>
        <end position="195"/>
    </location>
</feature>
<reference evidence="4 5" key="1">
    <citation type="submission" date="2019-06" db="EMBL/GenBank/DDBJ databases">
        <title>Draft genome of Streptomyces sedi sp. JCM16909.</title>
        <authorList>
            <person name="Klykleung N."/>
            <person name="Tanasupawat S."/>
            <person name="Kudo T."/>
            <person name="Yuki M."/>
            <person name="Ohkuma M."/>
        </authorList>
    </citation>
    <scope>NUCLEOTIDE SEQUENCE [LARGE SCALE GENOMIC DNA]</scope>
    <source>
        <strain evidence="4 5">JCM 16909</strain>
    </source>
</reference>
<dbReference type="Proteomes" id="UP000311713">
    <property type="component" value="Unassembled WGS sequence"/>
</dbReference>
<dbReference type="Gene3D" id="3.10.129.10">
    <property type="entry name" value="Hotdog Thioesterase"/>
    <property type="match status" value="1"/>
</dbReference>
<comment type="similarity">
    <text evidence="1">Belongs to the thioester dehydratase family. FabZ subfamily.</text>
</comment>
<dbReference type="SUPFAM" id="SSF54637">
    <property type="entry name" value="Thioesterase/thiol ester dehydrase-isomerase"/>
    <property type="match status" value="1"/>
</dbReference>
<dbReference type="InterPro" id="IPR013114">
    <property type="entry name" value="FabA_FabZ"/>
</dbReference>
<dbReference type="InterPro" id="IPR029069">
    <property type="entry name" value="HotDog_dom_sf"/>
</dbReference>
<protein>
    <submittedName>
        <fullName evidence="4">Beta-hydroxyacyl-ACP dehydratase</fullName>
    </submittedName>
</protein>
<evidence type="ECO:0000256" key="3">
    <source>
        <dbReference type="SAM" id="MobiDB-lite"/>
    </source>
</evidence>
<dbReference type="EMBL" id="VDGT01000004">
    <property type="protein sequence ID" value="TNM32365.1"/>
    <property type="molecule type" value="Genomic_DNA"/>
</dbReference>
<keyword evidence="5" id="KW-1185">Reference proteome</keyword>
<proteinExistence type="inferred from homology"/>
<dbReference type="Pfam" id="PF07977">
    <property type="entry name" value="FabA"/>
    <property type="match status" value="1"/>
</dbReference>
<dbReference type="GO" id="GO:0016829">
    <property type="term" value="F:lyase activity"/>
    <property type="evidence" value="ECO:0007669"/>
    <property type="project" value="UniProtKB-KW"/>
</dbReference>
<feature type="region of interest" description="Disordered" evidence="3">
    <location>
        <begin position="136"/>
        <end position="207"/>
    </location>
</feature>
<sequence length="207" mass="21409">MLLVDRVTEVVPGERLVARKAVTCNEPWYAELGPDHPESAFAYPQTLLVESWCQSAGVLATWDAPNPDVLTGQVMLFGGMSGVVFHAPVLPGDVVVHEVLLSRSLGDTLIFEGVSTVEGEPVLTVERVVMALRPAEALRPATTERPTEPATERTDAADSPPAATTSTATAPVAPALADPTSADSPPAAPNEPIAPPAAASAQTGSSA</sequence>
<feature type="compositionally biased region" description="Basic and acidic residues" evidence="3">
    <location>
        <begin position="145"/>
        <end position="156"/>
    </location>
</feature>
<evidence type="ECO:0000256" key="1">
    <source>
        <dbReference type="ARBA" id="ARBA00009174"/>
    </source>
</evidence>
<dbReference type="AlphaFoldDB" id="A0A5C4V9Y7"/>